<accession>A0A1Y5TL07</accession>
<evidence type="ECO:0000256" key="1">
    <source>
        <dbReference type="ARBA" id="ARBA00004418"/>
    </source>
</evidence>
<evidence type="ECO:0000313" key="6">
    <source>
        <dbReference type="Proteomes" id="UP000193200"/>
    </source>
</evidence>
<dbReference type="PANTHER" id="PTHR30024">
    <property type="entry name" value="ALIPHATIC SULFONATES-BINDING PROTEIN-RELATED"/>
    <property type="match status" value="1"/>
</dbReference>
<organism evidence="5 6">
    <name type="scientific">Oceanibacterium hippocampi</name>
    <dbReference type="NCBI Taxonomy" id="745714"/>
    <lineage>
        <taxon>Bacteria</taxon>
        <taxon>Pseudomonadati</taxon>
        <taxon>Pseudomonadota</taxon>
        <taxon>Alphaproteobacteria</taxon>
        <taxon>Sneathiellales</taxon>
        <taxon>Sneathiellaceae</taxon>
        <taxon>Oceanibacterium</taxon>
    </lineage>
</organism>
<comment type="subcellular location">
    <subcellularLocation>
        <location evidence="1">Periplasm</location>
    </subcellularLocation>
</comment>
<proteinExistence type="inferred from homology"/>
<dbReference type="EMBL" id="FWFR01000002">
    <property type="protein sequence ID" value="SLN66543.1"/>
    <property type="molecule type" value="Genomic_DNA"/>
</dbReference>
<dbReference type="SUPFAM" id="SSF53850">
    <property type="entry name" value="Periplasmic binding protein-like II"/>
    <property type="match status" value="1"/>
</dbReference>
<dbReference type="InParanoid" id="A0A1Y5TL07"/>
<evidence type="ECO:0000256" key="2">
    <source>
        <dbReference type="ARBA" id="ARBA00010742"/>
    </source>
</evidence>
<dbReference type="Pfam" id="PF13379">
    <property type="entry name" value="NMT1_2"/>
    <property type="match status" value="1"/>
</dbReference>
<protein>
    <submittedName>
        <fullName evidence="5">NMT1/THI5 like protein</fullName>
    </submittedName>
</protein>
<dbReference type="AlphaFoldDB" id="A0A1Y5TL07"/>
<dbReference type="PANTHER" id="PTHR30024:SF47">
    <property type="entry name" value="TAURINE-BINDING PERIPLASMIC PROTEIN"/>
    <property type="match status" value="1"/>
</dbReference>
<feature type="signal peptide" evidence="4">
    <location>
        <begin position="1"/>
        <end position="21"/>
    </location>
</feature>
<dbReference type="Gene3D" id="3.40.190.10">
    <property type="entry name" value="Periplasmic binding protein-like II"/>
    <property type="match status" value="2"/>
</dbReference>
<keyword evidence="6" id="KW-1185">Reference proteome</keyword>
<gene>
    <name evidence="5" type="ORF">OCH7691_03071</name>
</gene>
<comment type="similarity">
    <text evidence="2">Belongs to the bacterial solute-binding protein SsuA/TauA family.</text>
</comment>
<reference evidence="5 6" key="1">
    <citation type="submission" date="2017-03" db="EMBL/GenBank/DDBJ databases">
        <authorList>
            <person name="Afonso C.L."/>
            <person name="Miller P.J."/>
            <person name="Scott M.A."/>
            <person name="Spackman E."/>
            <person name="Goraichik I."/>
            <person name="Dimitrov K.M."/>
            <person name="Suarez D.L."/>
            <person name="Swayne D.E."/>
        </authorList>
    </citation>
    <scope>NUCLEOTIDE SEQUENCE [LARGE SCALE GENOMIC DNA]</scope>
    <source>
        <strain evidence="5 6">CECT 7691</strain>
    </source>
</reference>
<evidence type="ECO:0000256" key="4">
    <source>
        <dbReference type="SAM" id="SignalP"/>
    </source>
</evidence>
<keyword evidence="3 4" id="KW-0732">Signal</keyword>
<feature type="chain" id="PRO_5012283205" evidence="4">
    <location>
        <begin position="22"/>
        <end position="344"/>
    </location>
</feature>
<dbReference type="GO" id="GO:0042597">
    <property type="term" value="C:periplasmic space"/>
    <property type="evidence" value="ECO:0007669"/>
    <property type="project" value="UniProtKB-SubCell"/>
</dbReference>
<name>A0A1Y5TL07_9PROT</name>
<dbReference type="Proteomes" id="UP000193200">
    <property type="component" value="Unassembled WGS sequence"/>
</dbReference>
<dbReference type="RefSeq" id="WP_176245081.1">
    <property type="nucleotide sequence ID" value="NZ_FWFR01000002.1"/>
</dbReference>
<evidence type="ECO:0000313" key="5">
    <source>
        <dbReference type="EMBL" id="SLN66543.1"/>
    </source>
</evidence>
<evidence type="ECO:0000256" key="3">
    <source>
        <dbReference type="ARBA" id="ARBA00022729"/>
    </source>
</evidence>
<sequence length="344" mass="36851">MRRSIRTLVIAAMLGGLSAHAGAQPATIQEAPVMADNMTIRLQTYPGAIINLMQWVMVEKEICTRHEMKCELLNIPSAPLGIQALVAGDLDIVVSSADGVVKAAIGGAPIQFVGGLLPAPPFALSMRSDVEGVDRAGDYPGNIKSVEGMKIGVTARGAGPENQMRLLLADAGLNPDNGVIYVAVGSPSAQYAALAAKQIDGVMGFEPLPTICEDSTLCYNLVDLRKGQGSEVGRGGSAVTYVASTRFTEKNPKLLDAFRQASAEAIEWSSKPENFPEVMAIAKKYFKLGDLPDAEAVTERLVRNQVNGYHWVLPRDGIEAYYTFLAKEKADVPAFDTMIYSKAY</sequence>